<dbReference type="CDD" id="cd04413">
    <property type="entry name" value="NDPk_I"/>
    <property type="match status" value="1"/>
</dbReference>
<feature type="binding site" evidence="8 9">
    <location>
        <position position="93"/>
    </location>
    <ligand>
        <name>ATP</name>
        <dbReference type="ChEBI" id="CHEBI:30616"/>
    </ligand>
</feature>
<feature type="domain" description="Nucleoside diphosphate kinase-like" evidence="12">
    <location>
        <begin position="3"/>
        <end position="139"/>
    </location>
</feature>
<dbReference type="GO" id="GO:0005737">
    <property type="term" value="C:cytoplasm"/>
    <property type="evidence" value="ECO:0007669"/>
    <property type="project" value="UniProtKB-SubCell"/>
</dbReference>
<comment type="function">
    <text evidence="8">Major role in the synthesis of nucleoside triphosphates other than ATP. The ATP gamma phosphate is transferred to the NDP beta phosphate via a ping-pong mechanism, using a phosphorylated active-site intermediate.</text>
</comment>
<keyword evidence="6 8" id="KW-0418">Kinase</keyword>
<dbReference type="NCBIfam" id="NF001908">
    <property type="entry name" value="PRK00668.1"/>
    <property type="match status" value="1"/>
</dbReference>
<proteinExistence type="inferred from homology"/>
<name>A0A075FP93_9EURY</name>
<organism evidence="13">
    <name type="scientific">uncultured marine group II/III euryarchaeote AD1000_32_G05</name>
    <dbReference type="NCBI Taxonomy" id="1457755"/>
    <lineage>
        <taxon>Archaea</taxon>
        <taxon>Methanobacteriati</taxon>
        <taxon>Methanobacteriota</taxon>
        <taxon>environmental samples</taxon>
    </lineage>
</organism>
<gene>
    <name evidence="8 13" type="primary">ndk</name>
</gene>
<dbReference type="InterPro" id="IPR036850">
    <property type="entry name" value="NDK-like_dom_sf"/>
</dbReference>
<feature type="binding site" evidence="8 9">
    <location>
        <position position="114"/>
    </location>
    <ligand>
        <name>ATP</name>
        <dbReference type="ChEBI" id="CHEBI:30616"/>
    </ligand>
</feature>
<dbReference type="HAMAP" id="MF_00451">
    <property type="entry name" value="NDP_kinase"/>
    <property type="match status" value="1"/>
</dbReference>
<evidence type="ECO:0000256" key="10">
    <source>
        <dbReference type="RuleBase" id="RU004011"/>
    </source>
</evidence>
<dbReference type="Pfam" id="PF00334">
    <property type="entry name" value="NDK"/>
    <property type="match status" value="1"/>
</dbReference>
<comment type="similarity">
    <text evidence="2 8 9 10">Belongs to the NDK family.</text>
</comment>
<evidence type="ECO:0000256" key="1">
    <source>
        <dbReference type="ARBA" id="ARBA00001946"/>
    </source>
</evidence>
<dbReference type="GO" id="GO:0046872">
    <property type="term" value="F:metal ion binding"/>
    <property type="evidence" value="ECO:0007669"/>
    <property type="project" value="UniProtKB-KW"/>
</dbReference>
<dbReference type="GO" id="GO:0006183">
    <property type="term" value="P:GTP biosynthetic process"/>
    <property type="evidence" value="ECO:0007669"/>
    <property type="project" value="UniProtKB-UniRule"/>
</dbReference>
<dbReference type="InterPro" id="IPR001564">
    <property type="entry name" value="Nucleoside_diP_kinase"/>
</dbReference>
<feature type="binding site" evidence="8 9">
    <location>
        <position position="59"/>
    </location>
    <ligand>
        <name>ATP</name>
        <dbReference type="ChEBI" id="CHEBI:30616"/>
    </ligand>
</feature>
<evidence type="ECO:0000256" key="8">
    <source>
        <dbReference type="HAMAP-Rule" id="MF_00451"/>
    </source>
</evidence>
<keyword evidence="4 8" id="KW-0808">Transferase</keyword>
<dbReference type="GO" id="GO:0005524">
    <property type="term" value="F:ATP binding"/>
    <property type="evidence" value="ECO:0007669"/>
    <property type="project" value="UniProtKB-UniRule"/>
</dbReference>
<keyword evidence="8" id="KW-0460">Magnesium</keyword>
<evidence type="ECO:0000313" key="13">
    <source>
        <dbReference type="EMBL" id="AIE93184.1"/>
    </source>
</evidence>
<dbReference type="Gene3D" id="3.30.70.141">
    <property type="entry name" value="Nucleoside diphosphate kinase-like domain"/>
    <property type="match status" value="1"/>
</dbReference>
<protein>
    <recommendedName>
        <fullName evidence="8 11">Nucleoside diphosphate kinase</fullName>
        <shortName evidence="8">NDK</shortName>
        <shortName evidence="8">NDP kinase</shortName>
        <ecNumber evidence="8 11">2.7.4.6</ecNumber>
    </recommendedName>
    <alternativeName>
        <fullName evidence="8">Nucleoside-2-P kinase</fullName>
    </alternativeName>
</protein>
<feature type="binding site" evidence="8 9">
    <location>
        <position position="104"/>
    </location>
    <ligand>
        <name>ATP</name>
        <dbReference type="ChEBI" id="CHEBI:30616"/>
    </ligand>
</feature>
<dbReference type="SMART" id="SM00562">
    <property type="entry name" value="NDK"/>
    <property type="match status" value="1"/>
</dbReference>
<dbReference type="GO" id="GO:0006241">
    <property type="term" value="P:CTP biosynthetic process"/>
    <property type="evidence" value="ECO:0007669"/>
    <property type="project" value="UniProtKB-UniRule"/>
</dbReference>
<evidence type="ECO:0000256" key="3">
    <source>
        <dbReference type="ARBA" id="ARBA00022553"/>
    </source>
</evidence>
<keyword evidence="8" id="KW-0546">Nucleotide metabolism</keyword>
<dbReference type="PANTHER" id="PTHR11349">
    <property type="entry name" value="NUCLEOSIDE DIPHOSPHATE KINASE"/>
    <property type="match status" value="1"/>
</dbReference>
<dbReference type="PROSITE" id="PS51374">
    <property type="entry name" value="NDPK_LIKE"/>
    <property type="match status" value="1"/>
</dbReference>
<keyword evidence="8" id="KW-0963">Cytoplasm</keyword>
<evidence type="ECO:0000256" key="11">
    <source>
        <dbReference type="RuleBase" id="RU004013"/>
    </source>
</evidence>
<reference evidence="13" key="1">
    <citation type="journal article" date="2014" name="Genome Biol. Evol.">
        <title>Pangenome evidence for extensive interdomain horizontal transfer affecting lineage core and shell genes in uncultured planktonic thaumarchaeota and euryarchaeota.</title>
        <authorList>
            <person name="Deschamps P."/>
            <person name="Zivanovic Y."/>
            <person name="Moreira D."/>
            <person name="Rodriguez-Valera F."/>
            <person name="Lopez-Garcia P."/>
        </authorList>
    </citation>
    <scope>NUCLEOTIDE SEQUENCE</scope>
</reference>
<dbReference type="SUPFAM" id="SSF54919">
    <property type="entry name" value="Nucleoside diphosphate kinase, NDK"/>
    <property type="match status" value="1"/>
</dbReference>
<dbReference type="EC" id="2.7.4.6" evidence="8 11"/>
<evidence type="ECO:0000256" key="9">
    <source>
        <dbReference type="PROSITE-ProRule" id="PRU00706"/>
    </source>
</evidence>
<feature type="binding site" evidence="8 9">
    <location>
        <position position="87"/>
    </location>
    <ligand>
        <name>ATP</name>
        <dbReference type="ChEBI" id="CHEBI:30616"/>
    </ligand>
</feature>
<evidence type="ECO:0000256" key="4">
    <source>
        <dbReference type="ARBA" id="ARBA00022679"/>
    </source>
</evidence>
<dbReference type="GO" id="GO:0004550">
    <property type="term" value="F:nucleoside diphosphate kinase activity"/>
    <property type="evidence" value="ECO:0007669"/>
    <property type="project" value="UniProtKB-UniRule"/>
</dbReference>
<feature type="active site" description="Pros-phosphohistidine intermediate" evidence="8 9">
    <location>
        <position position="117"/>
    </location>
</feature>
<dbReference type="GO" id="GO:0006228">
    <property type="term" value="P:UTP biosynthetic process"/>
    <property type="evidence" value="ECO:0007669"/>
    <property type="project" value="UniProtKB-UniRule"/>
</dbReference>
<dbReference type="EMBL" id="KF900388">
    <property type="protein sequence ID" value="AIE93184.1"/>
    <property type="molecule type" value="Genomic_DNA"/>
</dbReference>
<keyword evidence="5 8" id="KW-0547">Nucleotide-binding</keyword>
<dbReference type="AlphaFoldDB" id="A0A075FP93"/>
<keyword evidence="3 8" id="KW-0597">Phosphoprotein</keyword>
<evidence type="ECO:0000259" key="12">
    <source>
        <dbReference type="SMART" id="SM00562"/>
    </source>
</evidence>
<dbReference type="InterPro" id="IPR034907">
    <property type="entry name" value="NDK-like_dom"/>
</dbReference>
<evidence type="ECO:0000256" key="2">
    <source>
        <dbReference type="ARBA" id="ARBA00008142"/>
    </source>
</evidence>
<feature type="binding site" evidence="8 9">
    <location>
        <position position="11"/>
    </location>
    <ligand>
        <name>ATP</name>
        <dbReference type="ChEBI" id="CHEBI:30616"/>
    </ligand>
</feature>
<dbReference type="PROSITE" id="PS00469">
    <property type="entry name" value="NDPK"/>
    <property type="match status" value="1"/>
</dbReference>
<accession>A0A075FP93</accession>
<comment type="cofactor">
    <cofactor evidence="1 8">
        <name>Mg(2+)</name>
        <dbReference type="ChEBI" id="CHEBI:18420"/>
    </cofactor>
</comment>
<comment type="catalytic activity">
    <reaction evidence="8 11">
        <text>a 2'-deoxyribonucleoside 5'-diphosphate + ATP = a 2'-deoxyribonucleoside 5'-triphosphate + ADP</text>
        <dbReference type="Rhea" id="RHEA:44640"/>
        <dbReference type="ChEBI" id="CHEBI:30616"/>
        <dbReference type="ChEBI" id="CHEBI:61560"/>
        <dbReference type="ChEBI" id="CHEBI:73316"/>
        <dbReference type="ChEBI" id="CHEBI:456216"/>
        <dbReference type="EC" id="2.7.4.6"/>
    </reaction>
</comment>
<comment type="subcellular location">
    <subcellularLocation>
        <location evidence="8">Cytoplasm</location>
    </subcellularLocation>
</comment>
<evidence type="ECO:0000256" key="7">
    <source>
        <dbReference type="ARBA" id="ARBA00022840"/>
    </source>
</evidence>
<dbReference type="PRINTS" id="PR01243">
    <property type="entry name" value="NUCDPKINASE"/>
</dbReference>
<evidence type="ECO:0000256" key="6">
    <source>
        <dbReference type="ARBA" id="ARBA00022777"/>
    </source>
</evidence>
<evidence type="ECO:0000256" key="5">
    <source>
        <dbReference type="ARBA" id="ARBA00022741"/>
    </source>
</evidence>
<dbReference type="FunFam" id="3.30.70.141:FF:000002">
    <property type="entry name" value="Nucleoside diphosphate kinase"/>
    <property type="match status" value="1"/>
</dbReference>
<keyword evidence="8" id="KW-0479">Metal-binding</keyword>
<dbReference type="InterPro" id="IPR023005">
    <property type="entry name" value="Nucleoside_diP_kinase_AS"/>
</dbReference>
<sequence>MGMQTTFIMVKPDGVQRGLVGNIIQRFETKGLRLVGLRQLTPSMELAEKHYAVHSERPFYPGLIEFITSGPVVAMAWTGVEAISVARNIIGPTNGREAAPGTIRGDFAMDIGHNIIHGSDGEDTAAFELGLWFPDGVVEWSRDAESQIYE</sequence>
<keyword evidence="7 8" id="KW-0067">ATP-binding</keyword>
<comment type="catalytic activity">
    <reaction evidence="8">
        <text>a ribonucleoside 5'-diphosphate + ATP = a ribonucleoside 5'-triphosphate + ADP</text>
        <dbReference type="Rhea" id="RHEA:18113"/>
        <dbReference type="ChEBI" id="CHEBI:30616"/>
        <dbReference type="ChEBI" id="CHEBI:57930"/>
        <dbReference type="ChEBI" id="CHEBI:61557"/>
        <dbReference type="ChEBI" id="CHEBI:456216"/>
        <dbReference type="EC" id="2.7.4.6"/>
    </reaction>
</comment>